<dbReference type="EMBL" id="JANPWB010000013">
    <property type="protein sequence ID" value="KAJ1102784.1"/>
    <property type="molecule type" value="Genomic_DNA"/>
</dbReference>
<accession>A0AAV7MJV2</accession>
<name>A0AAV7MJV2_PLEWA</name>
<evidence type="ECO:0000313" key="2">
    <source>
        <dbReference type="Proteomes" id="UP001066276"/>
    </source>
</evidence>
<comment type="caution">
    <text evidence="1">The sequence shown here is derived from an EMBL/GenBank/DDBJ whole genome shotgun (WGS) entry which is preliminary data.</text>
</comment>
<keyword evidence="2" id="KW-1185">Reference proteome</keyword>
<evidence type="ECO:0000313" key="1">
    <source>
        <dbReference type="EMBL" id="KAJ1102784.1"/>
    </source>
</evidence>
<proteinExistence type="predicted"/>
<sequence>MRYTIPSYQKSTSSLQRCEEEALHGAVLPENHLCYTALRRRGATLYRPTRKAPLLYSAAKKRRYVVTS</sequence>
<protein>
    <submittedName>
        <fullName evidence="1">Uncharacterized protein</fullName>
    </submittedName>
</protein>
<organism evidence="1 2">
    <name type="scientific">Pleurodeles waltl</name>
    <name type="common">Iberian ribbed newt</name>
    <dbReference type="NCBI Taxonomy" id="8319"/>
    <lineage>
        <taxon>Eukaryota</taxon>
        <taxon>Metazoa</taxon>
        <taxon>Chordata</taxon>
        <taxon>Craniata</taxon>
        <taxon>Vertebrata</taxon>
        <taxon>Euteleostomi</taxon>
        <taxon>Amphibia</taxon>
        <taxon>Batrachia</taxon>
        <taxon>Caudata</taxon>
        <taxon>Salamandroidea</taxon>
        <taxon>Salamandridae</taxon>
        <taxon>Pleurodelinae</taxon>
        <taxon>Pleurodeles</taxon>
    </lineage>
</organism>
<reference evidence="1" key="1">
    <citation type="journal article" date="2022" name="bioRxiv">
        <title>Sequencing and chromosome-scale assembly of the giantPleurodeles waltlgenome.</title>
        <authorList>
            <person name="Brown T."/>
            <person name="Elewa A."/>
            <person name="Iarovenko S."/>
            <person name="Subramanian E."/>
            <person name="Araus A.J."/>
            <person name="Petzold A."/>
            <person name="Susuki M."/>
            <person name="Suzuki K.-i.T."/>
            <person name="Hayashi T."/>
            <person name="Toyoda A."/>
            <person name="Oliveira C."/>
            <person name="Osipova E."/>
            <person name="Leigh N.D."/>
            <person name="Simon A."/>
            <person name="Yun M.H."/>
        </authorList>
    </citation>
    <scope>NUCLEOTIDE SEQUENCE</scope>
    <source>
        <strain evidence="1">20211129_DDA</strain>
        <tissue evidence="1">Liver</tissue>
    </source>
</reference>
<gene>
    <name evidence="1" type="ORF">NDU88_000226</name>
</gene>
<dbReference type="AlphaFoldDB" id="A0AAV7MJV2"/>
<dbReference type="Proteomes" id="UP001066276">
    <property type="component" value="Chromosome 9"/>
</dbReference>